<dbReference type="OrthoDB" id="162303at2"/>
<accession>A0A1N6G2A7</accession>
<dbReference type="RefSeq" id="WP_074260431.1">
    <property type="nucleotide sequence ID" value="NZ_FSRJ01000003.1"/>
</dbReference>
<evidence type="ECO:0000256" key="2">
    <source>
        <dbReference type="ARBA" id="ARBA00010792"/>
    </source>
</evidence>
<keyword evidence="4 8" id="KW-0812">Transmembrane</keyword>
<comment type="similarity">
    <text evidence="2">Belongs to the DedA family.</text>
</comment>
<name>A0A1N6G2A7_9MICO</name>
<feature type="transmembrane region" description="Helical" evidence="8">
    <location>
        <begin position="140"/>
        <end position="165"/>
    </location>
</feature>
<evidence type="ECO:0000313" key="11">
    <source>
        <dbReference type="Proteomes" id="UP000184699"/>
    </source>
</evidence>
<keyword evidence="11" id="KW-1185">Reference proteome</keyword>
<dbReference type="PANTHER" id="PTHR42709:SF6">
    <property type="entry name" value="UNDECAPRENYL PHOSPHATE TRANSPORTER A"/>
    <property type="match status" value="1"/>
</dbReference>
<comment type="subcellular location">
    <subcellularLocation>
        <location evidence="1">Cell membrane</location>
        <topology evidence="1">Multi-pass membrane protein</topology>
    </subcellularLocation>
</comment>
<keyword evidence="6 8" id="KW-0472">Membrane</keyword>
<reference evidence="11" key="1">
    <citation type="submission" date="2016-11" db="EMBL/GenBank/DDBJ databases">
        <authorList>
            <person name="Varghese N."/>
            <person name="Submissions S."/>
        </authorList>
    </citation>
    <scope>NUCLEOTIDE SEQUENCE [LARGE SCALE GENOMIC DNA]</scope>
    <source>
        <strain evidence="11">DSM 8595</strain>
    </source>
</reference>
<dbReference type="Proteomes" id="UP000184699">
    <property type="component" value="Unassembled WGS sequence"/>
</dbReference>
<feature type="transmembrane region" description="Helical" evidence="8">
    <location>
        <begin position="171"/>
        <end position="188"/>
    </location>
</feature>
<organism evidence="10 11">
    <name type="scientific">Agromyces cerinus subsp. cerinus</name>
    <dbReference type="NCBI Taxonomy" id="232089"/>
    <lineage>
        <taxon>Bacteria</taxon>
        <taxon>Bacillati</taxon>
        <taxon>Actinomycetota</taxon>
        <taxon>Actinomycetes</taxon>
        <taxon>Micrococcales</taxon>
        <taxon>Microbacteriaceae</taxon>
        <taxon>Agromyces</taxon>
    </lineage>
</organism>
<dbReference type="PANTHER" id="PTHR42709">
    <property type="entry name" value="ALKALINE PHOSPHATASE LIKE PROTEIN"/>
    <property type="match status" value="1"/>
</dbReference>
<evidence type="ECO:0000256" key="8">
    <source>
        <dbReference type="SAM" id="Phobius"/>
    </source>
</evidence>
<feature type="region of interest" description="Disordered" evidence="7">
    <location>
        <begin position="203"/>
        <end position="232"/>
    </location>
</feature>
<protein>
    <submittedName>
        <fullName evidence="10">Membrane protein DedA, SNARE-associated domain</fullName>
    </submittedName>
</protein>
<dbReference type="Pfam" id="PF09335">
    <property type="entry name" value="VTT_dom"/>
    <property type="match status" value="1"/>
</dbReference>
<evidence type="ECO:0000256" key="4">
    <source>
        <dbReference type="ARBA" id="ARBA00022692"/>
    </source>
</evidence>
<gene>
    <name evidence="10" type="ORF">SAMN05443544_2231</name>
</gene>
<proteinExistence type="inferred from homology"/>
<dbReference type="InterPro" id="IPR032816">
    <property type="entry name" value="VTT_dom"/>
</dbReference>
<evidence type="ECO:0000256" key="6">
    <source>
        <dbReference type="ARBA" id="ARBA00023136"/>
    </source>
</evidence>
<evidence type="ECO:0000256" key="1">
    <source>
        <dbReference type="ARBA" id="ARBA00004651"/>
    </source>
</evidence>
<evidence type="ECO:0000256" key="7">
    <source>
        <dbReference type="SAM" id="MobiDB-lite"/>
    </source>
</evidence>
<evidence type="ECO:0000256" key="5">
    <source>
        <dbReference type="ARBA" id="ARBA00022989"/>
    </source>
</evidence>
<keyword evidence="5 8" id="KW-1133">Transmembrane helix</keyword>
<feature type="domain" description="VTT" evidence="9">
    <location>
        <begin position="34"/>
        <end position="159"/>
    </location>
</feature>
<dbReference type="STRING" id="232089.SAMN05443544_2231"/>
<feature type="transmembrane region" description="Helical" evidence="8">
    <location>
        <begin position="7"/>
        <end position="27"/>
    </location>
</feature>
<feature type="transmembrane region" description="Helical" evidence="8">
    <location>
        <begin position="39"/>
        <end position="65"/>
    </location>
</feature>
<dbReference type="AlphaFoldDB" id="A0A1N6G2A7"/>
<evidence type="ECO:0000259" key="9">
    <source>
        <dbReference type="Pfam" id="PF09335"/>
    </source>
</evidence>
<dbReference type="InterPro" id="IPR051311">
    <property type="entry name" value="DedA_domain"/>
</dbReference>
<dbReference type="GO" id="GO:0005886">
    <property type="term" value="C:plasma membrane"/>
    <property type="evidence" value="ECO:0007669"/>
    <property type="project" value="UniProtKB-SubCell"/>
</dbReference>
<keyword evidence="3" id="KW-1003">Cell membrane</keyword>
<evidence type="ECO:0000256" key="3">
    <source>
        <dbReference type="ARBA" id="ARBA00022475"/>
    </source>
</evidence>
<evidence type="ECO:0000313" key="10">
    <source>
        <dbReference type="EMBL" id="SIO01617.1"/>
    </source>
</evidence>
<dbReference type="EMBL" id="FSRJ01000003">
    <property type="protein sequence ID" value="SIO01617.1"/>
    <property type="molecule type" value="Genomic_DNA"/>
</dbReference>
<sequence>MDVLNDFILQATASPWLLLVMFSTAVIDGFFPPIPSEMVLVAAAAVAASAGDPATVLLLCLVAAVGATIGDNIAYAIGGAVGTTRFHWMRGPRVSAAFVRAQRAFVHRGTPVIFGARYIPVGRVVVNMSAGALRYPWRRFLPISAVAGVTWAVYSACIGILAGQWLEGKPLLSAVLGVAFALVIGFVIDRVAAARRRRADVAAESPSPVSPRYAGETGEPDASMLTKPIAAK</sequence>